<organism>
    <name type="scientific">Culex quinquefasciatus</name>
    <name type="common">Southern house mosquito</name>
    <name type="synonym">Culex pungens</name>
    <dbReference type="NCBI Taxonomy" id="7176"/>
    <lineage>
        <taxon>Eukaryota</taxon>
        <taxon>Metazoa</taxon>
        <taxon>Ecdysozoa</taxon>
        <taxon>Arthropoda</taxon>
        <taxon>Hexapoda</taxon>
        <taxon>Insecta</taxon>
        <taxon>Pterygota</taxon>
        <taxon>Neoptera</taxon>
        <taxon>Endopterygota</taxon>
        <taxon>Diptera</taxon>
        <taxon>Nematocera</taxon>
        <taxon>Culicoidea</taxon>
        <taxon>Culicidae</taxon>
        <taxon>Culicinae</taxon>
        <taxon>Culicini</taxon>
        <taxon>Culex</taxon>
        <taxon>Culex</taxon>
    </lineage>
</organism>
<dbReference type="EMBL" id="DS231903">
    <property type="protein sequence ID" value="EDS45130.1"/>
    <property type="molecule type" value="Genomic_DNA"/>
</dbReference>
<dbReference type="SUPFAM" id="SSF54427">
    <property type="entry name" value="NTF2-like"/>
    <property type="match status" value="1"/>
</dbReference>
<reference evidence="3" key="2">
    <citation type="submission" date="2021-02" db="UniProtKB">
        <authorList>
            <consortium name="EnsemblMetazoa"/>
        </authorList>
    </citation>
    <scope>IDENTIFICATION</scope>
    <source>
        <strain evidence="3">JHB</strain>
    </source>
</reference>
<accession>B0WE00</accession>
<dbReference type="eggNOG" id="KOG2104">
    <property type="taxonomic scope" value="Eukaryota"/>
</dbReference>
<reference evidence="2" key="1">
    <citation type="submission" date="2007-03" db="EMBL/GenBank/DDBJ databases">
        <title>Annotation of Culex pipiens quinquefasciatus.</title>
        <authorList>
            <consortium name="The Broad Institute Genome Sequencing Platform"/>
            <person name="Atkinson P.W."/>
            <person name="Hemingway J."/>
            <person name="Christensen B.M."/>
            <person name="Higgs S."/>
            <person name="Kodira C."/>
            <person name="Hannick L."/>
            <person name="Megy K."/>
            <person name="O'Leary S."/>
            <person name="Pearson M."/>
            <person name="Haas B.J."/>
            <person name="Mauceli E."/>
            <person name="Wortman J.R."/>
            <person name="Lee N.H."/>
            <person name="Guigo R."/>
            <person name="Stanke M."/>
            <person name="Alvarado L."/>
            <person name="Amedeo P."/>
            <person name="Antoine C.H."/>
            <person name="Arensburger P."/>
            <person name="Bidwell S.L."/>
            <person name="Crawford M."/>
            <person name="Camaro F."/>
            <person name="Devon K."/>
            <person name="Engels R."/>
            <person name="Hammond M."/>
            <person name="Howarth C."/>
            <person name="Koehrsen M."/>
            <person name="Lawson D."/>
            <person name="Montgomery P."/>
            <person name="Nene V."/>
            <person name="Nusbaum C."/>
            <person name="Puiu D."/>
            <person name="Romero-Severson J."/>
            <person name="Severson D.W."/>
            <person name="Shumway M."/>
            <person name="Sisk P."/>
            <person name="Stolte C."/>
            <person name="Zeng Q."/>
            <person name="Eisenstadt E."/>
            <person name="Fraser-Liggett C."/>
            <person name="Strausberg R."/>
            <person name="Galagan J."/>
            <person name="Birren B."/>
            <person name="Collins F.H."/>
        </authorList>
    </citation>
    <scope>NUCLEOTIDE SEQUENCE [LARGE SCALE GENOMIC DNA]</scope>
    <source>
        <strain evidence="2">JHB</strain>
    </source>
</reference>
<keyword evidence="4" id="KW-1185">Reference proteome</keyword>
<dbReference type="Proteomes" id="UP000002320">
    <property type="component" value="Unassembled WGS sequence"/>
</dbReference>
<proteinExistence type="predicted"/>
<dbReference type="Gene3D" id="3.10.450.50">
    <property type="match status" value="1"/>
</dbReference>
<evidence type="ECO:0000313" key="4">
    <source>
        <dbReference type="Proteomes" id="UP000002320"/>
    </source>
</evidence>
<name>B0WE00_CULQU</name>
<feature type="domain" description="NTF2" evidence="1">
    <location>
        <begin position="10"/>
        <end position="35"/>
    </location>
</feature>
<dbReference type="PROSITE" id="PS50177">
    <property type="entry name" value="NTF2_DOMAIN"/>
    <property type="match status" value="1"/>
</dbReference>
<dbReference type="HOGENOM" id="CLU_3016249_0_0_1"/>
<evidence type="ECO:0000313" key="2">
    <source>
        <dbReference type="EMBL" id="EDS45130.1"/>
    </source>
</evidence>
<evidence type="ECO:0000313" key="3">
    <source>
        <dbReference type="EnsemblMetazoa" id="CPIJ005154-PA"/>
    </source>
</evidence>
<dbReference type="InParanoid" id="B0WE00"/>
<protein>
    <submittedName>
        <fullName evidence="2 3">Nuclear transport factor 2</fullName>
    </submittedName>
</protein>
<gene>
    <name evidence="3" type="primary">6036965</name>
    <name evidence="2" type="ORF">CpipJ_CPIJ005154</name>
</gene>
<dbReference type="STRING" id="7176.B0WE00"/>
<sequence length="56" mass="6299">MALNPQYEEIGKGFVTQYYAMFDDPMQRPNLVNLYNVSVGGAGSDSGWNRLGILWN</sequence>
<dbReference type="VEuPathDB" id="VectorBase:CPIJ005154"/>
<dbReference type="InterPro" id="IPR032710">
    <property type="entry name" value="NTF2-like_dom_sf"/>
</dbReference>
<evidence type="ECO:0000259" key="1">
    <source>
        <dbReference type="PROSITE" id="PS50177"/>
    </source>
</evidence>
<dbReference type="EnsemblMetazoa" id="CPIJ005154-RA">
    <property type="protein sequence ID" value="CPIJ005154-PA"/>
    <property type="gene ID" value="CPIJ005154"/>
</dbReference>
<dbReference type="KEGG" id="cqu:CpipJ_CPIJ005154"/>
<dbReference type="InterPro" id="IPR018222">
    <property type="entry name" value="Nuclear_transport_factor_2_euk"/>
</dbReference>
<dbReference type="AlphaFoldDB" id="B0WE00"/>